<evidence type="ECO:0000259" key="1">
    <source>
        <dbReference type="Pfam" id="PF00535"/>
    </source>
</evidence>
<name>A0A1B1S883_9BACT</name>
<accession>A0A1Z2XKG8</accession>
<gene>
    <name evidence="2" type="ORF">A4V02_04240</name>
</gene>
<dbReference type="SUPFAM" id="SSF53448">
    <property type="entry name" value="Nucleotide-diphospho-sugar transferases"/>
    <property type="match status" value="1"/>
</dbReference>
<dbReference type="GO" id="GO:0016758">
    <property type="term" value="F:hexosyltransferase activity"/>
    <property type="evidence" value="ECO:0007669"/>
    <property type="project" value="UniProtKB-ARBA"/>
</dbReference>
<dbReference type="AlphaFoldDB" id="A0A1B1S883"/>
<protein>
    <recommendedName>
        <fullName evidence="1">Glycosyltransferase 2-like domain-containing protein</fullName>
    </recommendedName>
</protein>
<dbReference type="GeneID" id="65536058"/>
<dbReference type="PANTHER" id="PTHR22916">
    <property type="entry name" value="GLYCOSYLTRANSFERASE"/>
    <property type="match status" value="1"/>
</dbReference>
<dbReference type="Pfam" id="PF00535">
    <property type="entry name" value="Glycos_transf_2"/>
    <property type="match status" value="1"/>
</dbReference>
<dbReference type="STRING" id="1796646.A4V02_04240"/>
<dbReference type="EMBL" id="CP015402">
    <property type="protein sequence ID" value="ANU63000.1"/>
    <property type="molecule type" value="Genomic_DNA"/>
</dbReference>
<dbReference type="RefSeq" id="WP_068960360.1">
    <property type="nucleotide sequence ID" value="NZ_CAJTAP010000006.1"/>
</dbReference>
<dbReference type="InterPro" id="IPR001173">
    <property type="entry name" value="Glyco_trans_2-like"/>
</dbReference>
<dbReference type="CDD" id="cd00761">
    <property type="entry name" value="Glyco_tranf_GTA_type"/>
    <property type="match status" value="1"/>
</dbReference>
<sequence length="307" mass="35312">MESLLTVVIPVFNREDIVGATLESLERQGLKCPVVLVDNNSTDGTSKVLEHWARKQDKAGWCITVVKETTAGAAAARNRGLQEANTPWVMFFDSDDLMLDGHLKRVHEAIVRYPDNDIIGWDVAVRCLDGSSTIRDFADKDIMFRNIFNAIFSTQRYAVRTDFFRKAGAWNAKVLGWDDYETGMRLAAENPRVLKIHGQPTVLVVEQRKSITGTDYSSGAQKWEYALDCCEETLQKYNLRKELRWLELRRMILASLYAREKSPEADRLYNEVMKRAHSHWRRLLLKTAYAYTRRGGRGIHILLRPFI</sequence>
<dbReference type="Proteomes" id="UP000186351">
    <property type="component" value="Chromosome"/>
</dbReference>
<dbReference type="Gene3D" id="3.90.550.10">
    <property type="entry name" value="Spore Coat Polysaccharide Biosynthesis Protein SpsA, Chain A"/>
    <property type="match status" value="1"/>
</dbReference>
<evidence type="ECO:0000313" key="3">
    <source>
        <dbReference type="Proteomes" id="UP000186351"/>
    </source>
</evidence>
<organism evidence="2 3">
    <name type="scientific">Muribaculum intestinale</name>
    <dbReference type="NCBI Taxonomy" id="1796646"/>
    <lineage>
        <taxon>Bacteria</taxon>
        <taxon>Pseudomonadati</taxon>
        <taxon>Bacteroidota</taxon>
        <taxon>Bacteroidia</taxon>
        <taxon>Bacteroidales</taxon>
        <taxon>Muribaculaceae</taxon>
        <taxon>Muribaculum</taxon>
    </lineage>
</organism>
<dbReference type="PANTHER" id="PTHR22916:SF3">
    <property type="entry name" value="UDP-GLCNAC:BETAGAL BETA-1,3-N-ACETYLGLUCOSAMINYLTRANSFERASE-LIKE PROTEIN 1"/>
    <property type="match status" value="1"/>
</dbReference>
<evidence type="ECO:0000313" key="2">
    <source>
        <dbReference type="EMBL" id="ANU63000.1"/>
    </source>
</evidence>
<accession>A0A1B1S883</accession>
<proteinExistence type="predicted"/>
<dbReference type="InterPro" id="IPR029044">
    <property type="entry name" value="Nucleotide-diphossugar_trans"/>
</dbReference>
<keyword evidence="3" id="KW-1185">Reference proteome</keyword>
<feature type="domain" description="Glycosyltransferase 2-like" evidence="1">
    <location>
        <begin position="6"/>
        <end position="121"/>
    </location>
</feature>
<reference evidence="3" key="1">
    <citation type="submission" date="2016-04" db="EMBL/GenBank/DDBJ databases">
        <title>Complete Genome Sequences of Twelve Strains of a Stable Defined Moderately Diverse Mouse Microbiota 2 (sDMDMm2).</title>
        <authorList>
            <person name="Uchimura Y."/>
            <person name="Wyss M."/>
            <person name="Brugiroux S."/>
            <person name="Limenitakis J.P."/>
            <person name="Stecher B."/>
            <person name="McCoy K.D."/>
            <person name="Macpherson A.J."/>
        </authorList>
    </citation>
    <scope>NUCLEOTIDE SEQUENCE [LARGE SCALE GENOMIC DNA]</scope>
    <source>
        <strain evidence="3">YL27</strain>
    </source>
</reference>
<dbReference type="OrthoDB" id="1114838at2"/>
<dbReference type="KEGG" id="pary:A4V02_04240"/>